<feature type="signal peptide" evidence="2">
    <location>
        <begin position="1"/>
        <end position="20"/>
    </location>
</feature>
<feature type="chain" id="PRO_5024426463" evidence="2">
    <location>
        <begin position="21"/>
        <end position="185"/>
    </location>
</feature>
<evidence type="ECO:0000313" key="4">
    <source>
        <dbReference type="Proteomes" id="UP000326396"/>
    </source>
</evidence>
<sequence>MLKHWSWALGLLSGIQLLYSWEETLIFGRSRLLGTTSANPDRSKEDQRSDSGFNLETRRRSHGCERLNRLKSQHTSPGDSVSVALSEVLWAFFKLGFLFFPDGSTGLADRRAEHQLPSGPSSHPSGAEDGSEQFIENNFNSEGNTNQVDEPAGGLRKSSRNITFPRKFQDFIVEGKVKYGVEKVI</sequence>
<dbReference type="Proteomes" id="UP000326396">
    <property type="component" value="Unassembled WGS sequence"/>
</dbReference>
<comment type="caution">
    <text evidence="3">The sequence shown here is derived from an EMBL/GenBank/DDBJ whole genome shotgun (WGS) entry which is preliminary data.</text>
</comment>
<feature type="region of interest" description="Disordered" evidence="1">
    <location>
        <begin position="112"/>
        <end position="158"/>
    </location>
</feature>
<evidence type="ECO:0000256" key="2">
    <source>
        <dbReference type="SAM" id="SignalP"/>
    </source>
</evidence>
<protein>
    <submittedName>
        <fullName evidence="3">Uncharacterized protein</fullName>
    </submittedName>
</protein>
<proteinExistence type="predicted"/>
<accession>A0A5N6LHT0</accession>
<dbReference type="EMBL" id="SZYD01001014">
    <property type="protein sequence ID" value="KAD1163691.1"/>
    <property type="molecule type" value="Genomic_DNA"/>
</dbReference>
<keyword evidence="2" id="KW-0732">Signal</keyword>
<name>A0A5N6LHT0_9ASTR</name>
<gene>
    <name evidence="3" type="ORF">E3N88_43206</name>
</gene>
<keyword evidence="4" id="KW-1185">Reference proteome</keyword>
<evidence type="ECO:0000256" key="1">
    <source>
        <dbReference type="SAM" id="MobiDB-lite"/>
    </source>
</evidence>
<feature type="region of interest" description="Disordered" evidence="1">
    <location>
        <begin position="36"/>
        <end position="58"/>
    </location>
</feature>
<feature type="compositionally biased region" description="Polar residues" evidence="1">
    <location>
        <begin position="134"/>
        <end position="148"/>
    </location>
</feature>
<evidence type="ECO:0000313" key="3">
    <source>
        <dbReference type="EMBL" id="KAD1163691.1"/>
    </source>
</evidence>
<organism evidence="3 4">
    <name type="scientific">Mikania micrantha</name>
    <name type="common">bitter vine</name>
    <dbReference type="NCBI Taxonomy" id="192012"/>
    <lineage>
        <taxon>Eukaryota</taxon>
        <taxon>Viridiplantae</taxon>
        <taxon>Streptophyta</taxon>
        <taxon>Embryophyta</taxon>
        <taxon>Tracheophyta</taxon>
        <taxon>Spermatophyta</taxon>
        <taxon>Magnoliopsida</taxon>
        <taxon>eudicotyledons</taxon>
        <taxon>Gunneridae</taxon>
        <taxon>Pentapetalae</taxon>
        <taxon>asterids</taxon>
        <taxon>campanulids</taxon>
        <taxon>Asterales</taxon>
        <taxon>Asteraceae</taxon>
        <taxon>Asteroideae</taxon>
        <taxon>Heliantheae alliance</taxon>
        <taxon>Eupatorieae</taxon>
        <taxon>Mikania</taxon>
    </lineage>
</organism>
<reference evidence="3 4" key="1">
    <citation type="submission" date="2019-05" db="EMBL/GenBank/DDBJ databases">
        <title>Mikania micrantha, genome provides insights into the molecular mechanism of rapid growth.</title>
        <authorList>
            <person name="Liu B."/>
        </authorList>
    </citation>
    <scope>NUCLEOTIDE SEQUENCE [LARGE SCALE GENOMIC DNA]</scope>
    <source>
        <strain evidence="3">NLD-2019</strain>
        <tissue evidence="3">Leaf</tissue>
    </source>
</reference>
<dbReference type="AlphaFoldDB" id="A0A5N6LHT0"/>